<keyword evidence="6" id="KW-0812">Transmembrane</keyword>
<dbReference type="PANTHER" id="PTHR31042">
    <property type="entry name" value="CORE-2/I-BRANCHING BETA-1,6-N-ACETYLGLUCOSAMINYLTRANSFERASE FAMILY PROTEIN-RELATED"/>
    <property type="match status" value="1"/>
</dbReference>
<dbReference type="Pfam" id="PF02485">
    <property type="entry name" value="Branch"/>
    <property type="match status" value="1"/>
</dbReference>
<keyword evidence="4 6" id="KW-0472">Membrane</keyword>
<dbReference type="GO" id="GO:0016020">
    <property type="term" value="C:membrane"/>
    <property type="evidence" value="ECO:0007669"/>
    <property type="project" value="UniProtKB-SubCell"/>
</dbReference>
<evidence type="ECO:0000256" key="4">
    <source>
        <dbReference type="ARBA" id="ARBA00023136"/>
    </source>
</evidence>
<dbReference type="Proteomes" id="UP001324115">
    <property type="component" value="Unassembled WGS sequence"/>
</dbReference>
<keyword evidence="3" id="KW-0808">Transferase</keyword>
<gene>
    <name evidence="7" type="ORF">RGQ29_027647</name>
</gene>
<dbReference type="PANTHER" id="PTHR31042:SF70">
    <property type="entry name" value="OS01G0695200 PROTEIN"/>
    <property type="match status" value="1"/>
</dbReference>
<dbReference type="InterPro" id="IPR044174">
    <property type="entry name" value="BC10-like"/>
</dbReference>
<sequence>MSRKRASPPIRHLWRFFSNFIIFLCVFLCLYAFVRLHFQSSISTSPSYSALHDHDDHNFEGPPKIAFLFLVRKDLPLDFLWDAFFKNGDAANLSIYIHSEPRFVFDETTTSSAFFYGRQLTNSIQVVWGESSMIMAERLLLEKALEDPANQRFILLSDSCIPLYDFSYIYNAVMSSPKSFVDSFININEDRYDPKMSPAIPEEKWRKGSQWIALVRRHAEIIVGDDIIFPVFREFCKRWPPTDLTKRRQILEIGFRFMFPWLTSLQNPHNCIPDEHYVPTLLAMSGLEDELERRSLTYTLWNHSAMRNDTKSWHPITFDRDNASPQEIKKIKDINHVYYESENRTAQCTINSKLTPCFLFARKFTYGAAIRVLTMGLVGPYDILALSKATASKRKSKQYT</sequence>
<name>A0AAN7IHT5_QUERU</name>
<reference evidence="7 8" key="1">
    <citation type="journal article" date="2023" name="G3 (Bethesda)">
        <title>A haplotype-resolved chromosome-scale genome for Quercus rubra L. provides insights into the genetics of adaptive traits for red oak species.</title>
        <authorList>
            <person name="Kapoor B."/>
            <person name="Jenkins J."/>
            <person name="Schmutz J."/>
            <person name="Zhebentyayeva T."/>
            <person name="Kuelheim C."/>
            <person name="Coggeshall M."/>
            <person name="Heim C."/>
            <person name="Lasky J.R."/>
            <person name="Leites L."/>
            <person name="Islam-Faridi N."/>
            <person name="Romero-Severson J."/>
            <person name="DeLeo V.L."/>
            <person name="Lucas S.M."/>
            <person name="Lazic D."/>
            <person name="Gailing O."/>
            <person name="Carlson J."/>
            <person name="Staton M."/>
        </authorList>
    </citation>
    <scope>NUCLEOTIDE SEQUENCE [LARGE SCALE GENOMIC DNA]</scope>
    <source>
        <strain evidence="7">Pseudo-F2</strain>
    </source>
</reference>
<dbReference type="GO" id="GO:0016757">
    <property type="term" value="F:glycosyltransferase activity"/>
    <property type="evidence" value="ECO:0007669"/>
    <property type="project" value="UniProtKB-KW"/>
</dbReference>
<evidence type="ECO:0000313" key="7">
    <source>
        <dbReference type="EMBL" id="KAK4577220.1"/>
    </source>
</evidence>
<evidence type="ECO:0000256" key="1">
    <source>
        <dbReference type="ARBA" id="ARBA00004606"/>
    </source>
</evidence>
<comment type="caution">
    <text evidence="7">The sequence shown here is derived from an EMBL/GenBank/DDBJ whole genome shotgun (WGS) entry which is preliminary data.</text>
</comment>
<organism evidence="7 8">
    <name type="scientific">Quercus rubra</name>
    <name type="common">Northern red oak</name>
    <name type="synonym">Quercus borealis</name>
    <dbReference type="NCBI Taxonomy" id="3512"/>
    <lineage>
        <taxon>Eukaryota</taxon>
        <taxon>Viridiplantae</taxon>
        <taxon>Streptophyta</taxon>
        <taxon>Embryophyta</taxon>
        <taxon>Tracheophyta</taxon>
        <taxon>Spermatophyta</taxon>
        <taxon>Magnoliopsida</taxon>
        <taxon>eudicotyledons</taxon>
        <taxon>Gunneridae</taxon>
        <taxon>Pentapetalae</taxon>
        <taxon>rosids</taxon>
        <taxon>fabids</taxon>
        <taxon>Fagales</taxon>
        <taxon>Fagaceae</taxon>
        <taxon>Quercus</taxon>
    </lineage>
</organism>
<protein>
    <recommendedName>
        <fullName evidence="9">Core-2/I-branching beta-1,6-N-acetylglucosaminyltransferase family protein</fullName>
    </recommendedName>
</protein>
<evidence type="ECO:0000256" key="2">
    <source>
        <dbReference type="ARBA" id="ARBA00022676"/>
    </source>
</evidence>
<keyword evidence="5" id="KW-0325">Glycoprotein</keyword>
<feature type="transmembrane region" description="Helical" evidence="6">
    <location>
        <begin position="12"/>
        <end position="34"/>
    </location>
</feature>
<keyword evidence="6" id="KW-1133">Transmembrane helix</keyword>
<comment type="subcellular location">
    <subcellularLocation>
        <location evidence="1">Membrane</location>
        <topology evidence="1">Single-pass type II membrane protein</topology>
    </subcellularLocation>
</comment>
<evidence type="ECO:0000313" key="8">
    <source>
        <dbReference type="Proteomes" id="UP001324115"/>
    </source>
</evidence>
<dbReference type="AlphaFoldDB" id="A0AAN7IHT5"/>
<dbReference type="EMBL" id="JAXUIC010000008">
    <property type="protein sequence ID" value="KAK4577220.1"/>
    <property type="molecule type" value="Genomic_DNA"/>
</dbReference>
<evidence type="ECO:0000256" key="5">
    <source>
        <dbReference type="ARBA" id="ARBA00023180"/>
    </source>
</evidence>
<proteinExistence type="predicted"/>
<keyword evidence="2" id="KW-0328">Glycosyltransferase</keyword>
<evidence type="ECO:0000256" key="3">
    <source>
        <dbReference type="ARBA" id="ARBA00022679"/>
    </source>
</evidence>
<dbReference type="InterPro" id="IPR003406">
    <property type="entry name" value="Glyco_trans_14"/>
</dbReference>
<evidence type="ECO:0000256" key="6">
    <source>
        <dbReference type="SAM" id="Phobius"/>
    </source>
</evidence>
<evidence type="ECO:0008006" key="9">
    <source>
        <dbReference type="Google" id="ProtNLM"/>
    </source>
</evidence>
<keyword evidence="8" id="KW-1185">Reference proteome</keyword>
<accession>A0AAN7IHT5</accession>